<keyword evidence="8" id="KW-1185">Reference proteome</keyword>
<dbReference type="Proteomes" id="UP000433050">
    <property type="component" value="Unassembled WGS sequence"/>
</dbReference>
<evidence type="ECO:0008006" key="9">
    <source>
        <dbReference type="Google" id="ProtNLM"/>
    </source>
</evidence>
<feature type="transmembrane region" description="Helical" evidence="6">
    <location>
        <begin position="94"/>
        <end position="121"/>
    </location>
</feature>
<evidence type="ECO:0000256" key="2">
    <source>
        <dbReference type="ARBA" id="ARBA00022475"/>
    </source>
</evidence>
<dbReference type="GO" id="GO:0005886">
    <property type="term" value="C:plasma membrane"/>
    <property type="evidence" value="ECO:0007669"/>
    <property type="project" value="UniProtKB-SubCell"/>
</dbReference>
<evidence type="ECO:0000256" key="5">
    <source>
        <dbReference type="ARBA" id="ARBA00023136"/>
    </source>
</evidence>
<evidence type="ECO:0000313" key="8">
    <source>
        <dbReference type="Proteomes" id="UP000433050"/>
    </source>
</evidence>
<dbReference type="GO" id="GO:0005436">
    <property type="term" value="F:sodium:phosphate symporter activity"/>
    <property type="evidence" value="ECO:0007669"/>
    <property type="project" value="InterPro"/>
</dbReference>
<feature type="transmembrane region" description="Helical" evidence="6">
    <location>
        <begin position="284"/>
        <end position="301"/>
    </location>
</feature>
<dbReference type="EMBL" id="CACSAS010000001">
    <property type="protein sequence ID" value="CAA0098343.1"/>
    <property type="molecule type" value="Genomic_DNA"/>
</dbReference>
<feature type="transmembrane region" description="Helical" evidence="6">
    <location>
        <begin position="174"/>
        <end position="201"/>
    </location>
</feature>
<evidence type="ECO:0000256" key="1">
    <source>
        <dbReference type="ARBA" id="ARBA00004651"/>
    </source>
</evidence>
<keyword evidence="3 6" id="KW-0812">Transmembrane</keyword>
<dbReference type="RefSeq" id="WP_159598922.1">
    <property type="nucleotide sequence ID" value="NZ_CACSAS010000001.1"/>
</dbReference>
<dbReference type="AlphaFoldDB" id="A0A5S9P4L9"/>
<dbReference type="PANTHER" id="PTHR10010:SF46">
    <property type="entry name" value="SODIUM-DEPENDENT PHOSPHATE TRANSPORT PROTEIN 2B"/>
    <property type="match status" value="1"/>
</dbReference>
<evidence type="ECO:0000256" key="4">
    <source>
        <dbReference type="ARBA" id="ARBA00022989"/>
    </source>
</evidence>
<proteinExistence type="predicted"/>
<evidence type="ECO:0000256" key="3">
    <source>
        <dbReference type="ARBA" id="ARBA00022692"/>
    </source>
</evidence>
<keyword evidence="2" id="KW-1003">Cell membrane</keyword>
<reference evidence="7 8" key="1">
    <citation type="submission" date="2019-12" db="EMBL/GenBank/DDBJ databases">
        <authorList>
            <person name="Reyes-Prieto M."/>
        </authorList>
    </citation>
    <scope>NUCLEOTIDE SEQUENCE [LARGE SCALE GENOMIC DNA]</scope>
    <source>
        <strain evidence="7">HF14-78462</strain>
    </source>
</reference>
<comment type="subcellular location">
    <subcellularLocation>
        <location evidence="1">Cell membrane</location>
        <topology evidence="1">Multi-pass membrane protein</topology>
    </subcellularLocation>
</comment>
<dbReference type="GO" id="GO:0044341">
    <property type="term" value="P:sodium-dependent phosphate transport"/>
    <property type="evidence" value="ECO:0007669"/>
    <property type="project" value="InterPro"/>
</dbReference>
<feature type="transmembrane region" description="Helical" evidence="6">
    <location>
        <begin position="133"/>
        <end position="154"/>
    </location>
</feature>
<keyword evidence="4 6" id="KW-1133">Transmembrane helix</keyword>
<dbReference type="PANTHER" id="PTHR10010">
    <property type="entry name" value="SOLUTE CARRIER FAMILY 34 SODIUM PHOSPHATE , MEMBER 2-RELATED"/>
    <property type="match status" value="1"/>
</dbReference>
<evidence type="ECO:0000313" key="7">
    <source>
        <dbReference type="EMBL" id="CAA0098343.1"/>
    </source>
</evidence>
<dbReference type="Pfam" id="PF02690">
    <property type="entry name" value="Na_Pi_cotrans"/>
    <property type="match status" value="2"/>
</dbReference>
<organism evidence="7 8">
    <name type="scientific">Starkeya nomas</name>
    <dbReference type="NCBI Taxonomy" id="2666134"/>
    <lineage>
        <taxon>Bacteria</taxon>
        <taxon>Pseudomonadati</taxon>
        <taxon>Pseudomonadota</taxon>
        <taxon>Alphaproteobacteria</taxon>
        <taxon>Hyphomicrobiales</taxon>
        <taxon>Xanthobacteraceae</taxon>
        <taxon>Starkeya</taxon>
    </lineage>
</organism>
<name>A0A5S9P4L9_9HYPH</name>
<evidence type="ECO:0000256" key="6">
    <source>
        <dbReference type="SAM" id="Phobius"/>
    </source>
</evidence>
<dbReference type="InterPro" id="IPR003841">
    <property type="entry name" value="Na/Pi_transpt"/>
</dbReference>
<keyword evidence="5 6" id="KW-0472">Membrane</keyword>
<gene>
    <name evidence="7" type="ORF">STARVERO_02271</name>
</gene>
<sequence>MATIALLLSGLGLFFIGVRGLSANLVPLVGRRARAAFARALRGPVSTAINGTLAGMVTQSSTAVSWIIVSFVRGGVLTDGPALMAPTWANVGTALLPLIVAIDTSTAAGIVIGVVGFITYFRLVRGDRMRNALEAALGAALLLFGMHLVSIAVGPMREALMHHPWWDAAVANPWLLALIGAGFSMLAQSSSVAAALAVAAVGTGLLDFGAALPLIAGANAAGTINNAVLIPGETSTGRVVFSLQVVQKLGGSVLLAALAVFAAYRPDYVEQVLGSAQDVGAELALIFLAAQVGGSVIAALLEGATRRTVARLLPMNVAETLSQPAFLMRESLDDPAAALDLTTRELARLSGRLPLLLDRVREGGDPKTPPAAVLRGAGATLSATVKAYLASLLDAQPARDEVAVALLLDDGATNVAALHEAVAEFTEAAATARGLPTAQRLTEALHLLLGAVAEHAESLGADEPDMVLSLLGHRDHLMEELRQRLSSQQDIAPEVQNALFHMTVLFERIVWLARRLVNDFSQVHRAQNAD</sequence>
<feature type="transmembrane region" description="Helical" evidence="6">
    <location>
        <begin position="245"/>
        <end position="264"/>
    </location>
</feature>
<accession>A0A5S9P4L9</accession>
<protein>
    <recommendedName>
        <fullName evidence="9">PhoU domain-containing protein</fullName>
    </recommendedName>
</protein>